<dbReference type="RefSeq" id="WP_179929803.1">
    <property type="nucleotide sequence ID" value="NZ_JACCDF010000004.1"/>
</dbReference>
<dbReference type="EMBL" id="JACCDF010000004">
    <property type="protein sequence ID" value="NYS60468.1"/>
    <property type="molecule type" value="Genomic_DNA"/>
</dbReference>
<dbReference type="PANTHER" id="PTHR36489:SF2">
    <property type="entry name" value="APPLE DOMAIN-CONTAINING PROTEIN"/>
    <property type="match status" value="1"/>
</dbReference>
<dbReference type="Proteomes" id="UP000586119">
    <property type="component" value="Unassembled WGS sequence"/>
</dbReference>
<gene>
    <name evidence="3" type="ORF">HZS81_06790</name>
</gene>
<evidence type="ECO:0000313" key="3">
    <source>
        <dbReference type="EMBL" id="NYS60468.1"/>
    </source>
</evidence>
<reference evidence="3 4" key="1">
    <citation type="journal article" date="2015" name="Int. J. Syst. Evol. Microbiol.">
        <title>Halomonas salicampi sp. nov., a halotolerant and alkalitolerant bacterium isolated from a saltern soil.</title>
        <authorList>
            <person name="Lee J.C."/>
            <person name="Kim Y.S."/>
            <person name="Yun B.S."/>
            <person name="Whang K.S."/>
        </authorList>
    </citation>
    <scope>NUCLEOTIDE SEQUENCE [LARGE SCALE GENOMIC DNA]</scope>
    <source>
        <strain evidence="3 4">BH103</strain>
    </source>
</reference>
<feature type="compositionally biased region" description="Low complexity" evidence="1">
    <location>
        <begin position="280"/>
        <end position="297"/>
    </location>
</feature>
<evidence type="ECO:0008006" key="5">
    <source>
        <dbReference type="Google" id="ProtNLM"/>
    </source>
</evidence>
<comment type="caution">
    <text evidence="3">The sequence shown here is derived from an EMBL/GenBank/DDBJ whole genome shotgun (WGS) entry which is preliminary data.</text>
</comment>
<evidence type="ECO:0000256" key="2">
    <source>
        <dbReference type="SAM" id="SignalP"/>
    </source>
</evidence>
<keyword evidence="4" id="KW-1185">Reference proteome</keyword>
<keyword evidence="2" id="KW-0732">Signal</keyword>
<dbReference type="PANTHER" id="PTHR36489">
    <property type="entry name" value="PROTEIN-COUPLED RECEPTOR GPR1, PUTATIVE-RELATED"/>
    <property type="match status" value="1"/>
</dbReference>
<sequence>MVCFHKRPLARFTSLSLGSLALLPLPSFADTPAGRVMFVHGDASIERDGERIPAERGADFFAGDTFHTAQASTLQLRYSDGGTKAIRPGSSYTLERYELDEDSPEDSEQSGELLRGGLRAITGAIGRNAPENVSHSTPVATMGIRGTSFQMLHVPEGGSDALPGVGTGSYLYVESGMVAMSTDAGETLIRPGQVFFTPSANDAPRLLPDGVNIFEQLDENMPQGGEDDSDEDASAETSQSEAGTSQGSDDETETSQSEASTNDGATETTDEAGTPPNNQATSAPPTASPTPSSNTSTEGTFFENAELTSVEDDGAVQNTISENQAAEEATEAPTPEPTEEPTEEPTQEPTEEPTEEPTQEPTEEPTEEPTQEPTEEPTEEPTQEPTEEPTEEPTQEPTEEPTEEPTQEPTEEPTEEPTQEPTEEPTEEQVLNARIEEQLGFNNLDALRGRDTSGNNVLGDDFTTSFVAVALDRNDSNLSGISANATRWREDNGAALTGINRSSQAIHSAKNATPELADRVALSEVENVSLYWGRWAASDLRLVDEEEGTLSPLEGDLHYIASNAVLSNISEEQLSALFASPDALANSTIPFDIAASTGLSTNGQPLLLDTETSQLTISAEDGALFIRADFYLSPEIDAPEDELPRYHASGQLALTEFAVADENGSRSNIMLTGTDITTGNFGGRFVGQESATGAIGNLYVEVATGDNYTSAYGSLGFSRGELQTLPPAQQLGFENTDAMLTQGVSGSDAGFLGGTGQLLLTTGENGEQAVSPDATRWNDKLRSATLDEARLQTQAGAEPANFQVISLGDREATSGSATAIYWGRWASEDIARLSTDGTELLTPLGNVGDLHYVGSNQVLDVDNMTTTEATTLIEQLANLDPDTPFAPGNRVDFSLVTPGELTVNDGSLTVRDDSTFSLAYQTRDTITPLHAQAQFYLVDETGTVYLAQSSEWLENFFYDDGSGAQRLTFGQGGGSIPPGVTPVSGGHFSSRFTGTDDGTGTGEVDGVIGNLYVEIDGGDRSAYGSLGFGREPAPEQWINFEPTLQNSLLSYGGSDYINDLYQQNISPSDQGSYAFGNGEIVWGYWGSGTEIPSNTGFTAPIPASIAFIATSNDISDSSLTLSDSVLIALSNQLTTNVTFNWVDGTGLVPNDGGEIIPILSDSSIELSNDAGVSVEILLDGFGKLSGNKLSENFSLDNISLDEVVCGDSGCFDGGTFNGKYIGEDAAAIMSLIEAWGDSSSYSGTGLFERD</sequence>
<protein>
    <recommendedName>
        <fullName evidence="5">FecR protein domain-containing protein</fullName>
    </recommendedName>
</protein>
<name>A0A7Z0LKA1_9GAMM</name>
<feature type="chain" id="PRO_5030906580" description="FecR protein domain-containing protein" evidence="2">
    <location>
        <begin position="30"/>
        <end position="1250"/>
    </location>
</feature>
<feature type="signal peptide" evidence="2">
    <location>
        <begin position="1"/>
        <end position="29"/>
    </location>
</feature>
<feature type="region of interest" description="Disordered" evidence="1">
    <location>
        <begin position="219"/>
        <end position="428"/>
    </location>
</feature>
<dbReference type="AlphaFoldDB" id="A0A7Z0LKA1"/>
<feature type="compositionally biased region" description="Polar residues" evidence="1">
    <location>
        <begin position="254"/>
        <end position="267"/>
    </location>
</feature>
<evidence type="ECO:0000313" key="4">
    <source>
        <dbReference type="Proteomes" id="UP000586119"/>
    </source>
</evidence>
<organism evidence="3 4">
    <name type="scientific">Vreelandella salicampi</name>
    <dbReference type="NCBI Taxonomy" id="1449798"/>
    <lineage>
        <taxon>Bacteria</taxon>
        <taxon>Pseudomonadati</taxon>
        <taxon>Pseudomonadota</taxon>
        <taxon>Gammaproteobacteria</taxon>
        <taxon>Oceanospirillales</taxon>
        <taxon>Halomonadaceae</taxon>
        <taxon>Vreelandella</taxon>
    </lineage>
</organism>
<feature type="compositionally biased region" description="Acidic residues" evidence="1">
    <location>
        <begin position="225"/>
        <end position="234"/>
    </location>
</feature>
<feature type="compositionally biased region" description="Acidic residues" evidence="1">
    <location>
        <begin position="337"/>
        <end position="427"/>
    </location>
</feature>
<proteinExistence type="predicted"/>
<accession>A0A7Z0LKA1</accession>
<evidence type="ECO:0000256" key="1">
    <source>
        <dbReference type="SAM" id="MobiDB-lite"/>
    </source>
</evidence>